<keyword evidence="1" id="KW-1133">Transmembrane helix</keyword>
<sequence length="149" mass="15698">MLPLFRHLGVAAFGKVRPTATRLTRSLIGGAVAGIFGLTAYVALLLALGFYLSAELGAVYAALIVALLTAVCAVIVLMVVQGMNKATERRAEARQRAARSRLPDPMTLQMLAGVPAMMRGRSLLTTAAIAALVFGVAKMQGVGRDDRDD</sequence>
<protein>
    <submittedName>
        <fullName evidence="2">Uncharacterized protein</fullName>
    </submittedName>
</protein>
<dbReference type="RefSeq" id="WP_136538005.1">
    <property type="nucleotide sequence ID" value="NZ_STGU01000001.1"/>
</dbReference>
<keyword evidence="1" id="KW-0812">Transmembrane</keyword>
<organism evidence="2 3">
    <name type="scientific">Rhizobium rosettiformans W3</name>
    <dbReference type="NCBI Taxonomy" id="538378"/>
    <lineage>
        <taxon>Bacteria</taxon>
        <taxon>Pseudomonadati</taxon>
        <taxon>Pseudomonadota</taxon>
        <taxon>Alphaproteobacteria</taxon>
        <taxon>Hyphomicrobiales</taxon>
        <taxon>Rhizobiaceae</taxon>
        <taxon>Rhizobium/Agrobacterium group</taxon>
        <taxon>Rhizobium</taxon>
    </lineage>
</organism>
<proteinExistence type="predicted"/>
<gene>
    <name evidence="2" type="ORF">FAA86_01265</name>
</gene>
<evidence type="ECO:0000313" key="2">
    <source>
        <dbReference type="EMBL" id="THV39027.1"/>
    </source>
</evidence>
<dbReference type="AlphaFoldDB" id="A0A4S8Q451"/>
<dbReference type="Proteomes" id="UP000307378">
    <property type="component" value="Unassembled WGS sequence"/>
</dbReference>
<keyword evidence="1" id="KW-0472">Membrane</keyword>
<feature type="transmembrane region" description="Helical" evidence="1">
    <location>
        <begin position="123"/>
        <end position="143"/>
    </location>
</feature>
<evidence type="ECO:0000256" key="1">
    <source>
        <dbReference type="SAM" id="Phobius"/>
    </source>
</evidence>
<dbReference type="EMBL" id="STGU01000001">
    <property type="protein sequence ID" value="THV39027.1"/>
    <property type="molecule type" value="Genomic_DNA"/>
</dbReference>
<reference evidence="2 3" key="1">
    <citation type="submission" date="2019-04" db="EMBL/GenBank/DDBJ databases">
        <title>genome sequence of strain W3.</title>
        <authorList>
            <person name="Gao J."/>
            <person name="Sun J."/>
        </authorList>
    </citation>
    <scope>NUCLEOTIDE SEQUENCE [LARGE SCALE GENOMIC DNA]</scope>
    <source>
        <strain evidence="2 3">W3</strain>
    </source>
</reference>
<feature type="transmembrane region" description="Helical" evidence="1">
    <location>
        <begin position="58"/>
        <end position="80"/>
    </location>
</feature>
<feature type="transmembrane region" description="Helical" evidence="1">
    <location>
        <begin position="27"/>
        <end position="52"/>
    </location>
</feature>
<name>A0A4S8Q451_9HYPH</name>
<comment type="caution">
    <text evidence="2">The sequence shown here is derived from an EMBL/GenBank/DDBJ whole genome shotgun (WGS) entry which is preliminary data.</text>
</comment>
<evidence type="ECO:0000313" key="3">
    <source>
        <dbReference type="Proteomes" id="UP000307378"/>
    </source>
</evidence>
<accession>A0A4S8Q451</accession>